<dbReference type="InterPro" id="IPR010285">
    <property type="entry name" value="DNA_helicase_pif1-like_DEAD"/>
</dbReference>
<dbReference type="InterPro" id="IPR027417">
    <property type="entry name" value="P-loop_NTPase"/>
</dbReference>
<evidence type="ECO:0000256" key="2">
    <source>
        <dbReference type="SAM" id="MobiDB-lite"/>
    </source>
</evidence>
<dbReference type="EMBL" id="JWZX01001692">
    <property type="protein sequence ID" value="KOO32752.1"/>
    <property type="molecule type" value="Genomic_DNA"/>
</dbReference>
<dbReference type="Pfam" id="PF05970">
    <property type="entry name" value="PIF1"/>
    <property type="match status" value="1"/>
</dbReference>
<comment type="similarity">
    <text evidence="1">Belongs to the helicase family.</text>
</comment>
<evidence type="ECO:0000313" key="5">
    <source>
        <dbReference type="Proteomes" id="UP000037460"/>
    </source>
</evidence>
<dbReference type="InterPro" id="IPR051055">
    <property type="entry name" value="PIF1_helicase"/>
</dbReference>
<dbReference type="OrthoDB" id="272985at2759"/>
<dbReference type="SUPFAM" id="SSF52540">
    <property type="entry name" value="P-loop containing nucleoside triphosphate hydrolases"/>
    <property type="match status" value="1"/>
</dbReference>
<keyword evidence="1" id="KW-0234">DNA repair</keyword>
<feature type="region of interest" description="Disordered" evidence="2">
    <location>
        <begin position="575"/>
        <end position="598"/>
    </location>
</feature>
<dbReference type="PANTHER" id="PTHR47642">
    <property type="entry name" value="ATP-DEPENDENT DNA HELICASE"/>
    <property type="match status" value="1"/>
</dbReference>
<proteinExistence type="inferred from homology"/>
<evidence type="ECO:0000256" key="1">
    <source>
        <dbReference type="RuleBase" id="RU363044"/>
    </source>
</evidence>
<dbReference type="GO" id="GO:0043139">
    <property type="term" value="F:5'-3' DNA helicase activity"/>
    <property type="evidence" value="ECO:0007669"/>
    <property type="project" value="UniProtKB-EC"/>
</dbReference>
<keyword evidence="5" id="KW-1185">Reference proteome</keyword>
<dbReference type="GO" id="GO:0016887">
    <property type="term" value="F:ATP hydrolysis activity"/>
    <property type="evidence" value="ECO:0007669"/>
    <property type="project" value="RHEA"/>
</dbReference>
<keyword evidence="1" id="KW-0378">Hydrolase</keyword>
<feature type="domain" description="DNA helicase Pif1-like DEAD-box helicase" evidence="3">
    <location>
        <begin position="408"/>
        <end position="553"/>
    </location>
</feature>
<evidence type="ECO:0000313" key="4">
    <source>
        <dbReference type="EMBL" id="KOO32752.1"/>
    </source>
</evidence>
<name>A0A0M0K2B4_9EUKA</name>
<sequence length="1000" mass="110355">MGGPGNCKVYCDHEGRAHAVGDATNYRLRGFELDRLNAYEYKGCVTMVEMTSEEKEAAQAAHMAGEALTFEAKKRRGRLPNASFAFHAAHPLYLSHKQKLNSKLACPLHVGPPVPSEPPQLSNEKRITSPWKQRRKKFAAFFVANFVPWKQGDTADECVPYPLEPATLRAWMGHLRRVADAEADDGNDGAVESQRTIARGRLHTLRQYANSLTIDVAQKHTLTQWRMHSRQMWDAEECAEIAARKAKESTGAAADADDAIEEYRAVNRSMQIDPERAEKFGKQEAFVERQLEALGIEAVPTDQIKPGVYEPAGGNGQIDGGHDIAELADISPEQYDAEVRGWEEQSAQAKAAGSSKPSPPLSLEQRRLARAVVKTLLGMDEAKRRAASRGGPDSCKRKGYLSEWENEGVKEQLPTLFLMNGPAGAGKTEVIKALERVLATMGLGSLALSAYTGSAVMQLENATTLLTMLSLGIECNYRTTDLEEPKDAESLRSVFAKYVDIESLRIFVIDECSLLSAPLLHHVNTRLQHLLDCKLPFGGLIVILAGDFHQKTTVGATTLHELLLERHLDSLPDAKTGEFKRKRKKKQKEKASSTHPELAAEAKGTDMFGLFRRFQLTRTHRFRDDPVHGENLAAMRDGRVTDAFLESLRPCSAEELRDPRFRFATIGVVSNVERASLNAAQALAFARHYGRVLVRWKMMLAGSEASRLGRAHTDELYQNEVGLWEYFVYDAPCVIEGQGNKAQVYGFVNGTQGRMHSLTLAEDSEDDLQTLMQRAGPGGIVTLSKPPAYINMVPKVAEKFLARLRQFSLLGPESPEVVIPVGVSVQSEEYKPTSLFAAMNCIGATVSVWKSVKADKAGGGGSKEDASGAKKRANKRSTGLSVRPMALALAFAITDYKLCAALRTPHEQGTSLDTLRLSLAPRTFEPAIDLSSLYVLGSRVRTRAGLRVLEASKDWSHLKRLTIAPALEIWDKAYDEQTGKFDAQRARKALDEPNNLLNRS</sequence>
<comment type="catalytic activity">
    <reaction evidence="1">
        <text>ATP + H2O = ADP + phosphate + H(+)</text>
        <dbReference type="Rhea" id="RHEA:13065"/>
        <dbReference type="ChEBI" id="CHEBI:15377"/>
        <dbReference type="ChEBI" id="CHEBI:15378"/>
        <dbReference type="ChEBI" id="CHEBI:30616"/>
        <dbReference type="ChEBI" id="CHEBI:43474"/>
        <dbReference type="ChEBI" id="CHEBI:456216"/>
        <dbReference type="EC" id="5.6.2.3"/>
    </reaction>
</comment>
<comment type="caution">
    <text evidence="4">The sequence shown here is derived from an EMBL/GenBank/DDBJ whole genome shotgun (WGS) entry which is preliminary data.</text>
</comment>
<dbReference type="EC" id="5.6.2.3" evidence="1"/>
<protein>
    <recommendedName>
        <fullName evidence="1">ATP-dependent DNA helicase</fullName>
        <ecNumber evidence="1">5.6.2.3</ecNumber>
    </recommendedName>
</protein>
<keyword evidence="1" id="KW-0547">Nucleotide-binding</keyword>
<dbReference type="GO" id="GO:0000723">
    <property type="term" value="P:telomere maintenance"/>
    <property type="evidence" value="ECO:0007669"/>
    <property type="project" value="InterPro"/>
</dbReference>
<feature type="region of interest" description="Disordered" evidence="2">
    <location>
        <begin position="857"/>
        <end position="877"/>
    </location>
</feature>
<evidence type="ECO:0000259" key="3">
    <source>
        <dbReference type="Pfam" id="PF05970"/>
    </source>
</evidence>
<feature type="compositionally biased region" description="Low complexity" evidence="2">
    <location>
        <begin position="344"/>
        <end position="356"/>
    </location>
</feature>
<dbReference type="AlphaFoldDB" id="A0A0M0K2B4"/>
<dbReference type="Proteomes" id="UP000037460">
    <property type="component" value="Unassembled WGS sequence"/>
</dbReference>
<reference evidence="5" key="1">
    <citation type="journal article" date="2015" name="PLoS Genet.">
        <title>Genome Sequence and Transcriptome Analyses of Chrysochromulina tobin: Metabolic Tools for Enhanced Algal Fitness in the Prominent Order Prymnesiales (Haptophyceae).</title>
        <authorList>
            <person name="Hovde B.T."/>
            <person name="Deodato C.R."/>
            <person name="Hunsperger H.M."/>
            <person name="Ryken S.A."/>
            <person name="Yost W."/>
            <person name="Jha R.K."/>
            <person name="Patterson J."/>
            <person name="Monnat R.J. Jr."/>
            <person name="Barlow S.B."/>
            <person name="Starkenburg S.R."/>
            <person name="Cattolico R.A."/>
        </authorList>
    </citation>
    <scope>NUCLEOTIDE SEQUENCE</scope>
    <source>
        <strain evidence="5">CCMP291</strain>
    </source>
</reference>
<keyword evidence="1" id="KW-0227">DNA damage</keyword>
<accession>A0A0M0K2B4</accession>
<dbReference type="GO" id="GO:0006310">
    <property type="term" value="P:DNA recombination"/>
    <property type="evidence" value="ECO:0007669"/>
    <property type="project" value="UniProtKB-KW"/>
</dbReference>
<feature type="compositionally biased region" description="Basic and acidic residues" evidence="2">
    <location>
        <begin position="857"/>
        <end position="868"/>
    </location>
</feature>
<dbReference type="GO" id="GO:0006281">
    <property type="term" value="P:DNA repair"/>
    <property type="evidence" value="ECO:0007669"/>
    <property type="project" value="UniProtKB-KW"/>
</dbReference>
<gene>
    <name evidence="4" type="ORF">Ctob_016408</name>
</gene>
<dbReference type="Gene3D" id="3.40.50.300">
    <property type="entry name" value="P-loop containing nucleotide triphosphate hydrolases"/>
    <property type="match status" value="1"/>
</dbReference>
<comment type="cofactor">
    <cofactor evidence="1">
        <name>Mg(2+)</name>
        <dbReference type="ChEBI" id="CHEBI:18420"/>
    </cofactor>
</comment>
<feature type="region of interest" description="Disordered" evidence="2">
    <location>
        <begin position="340"/>
        <end position="362"/>
    </location>
</feature>
<organism evidence="4 5">
    <name type="scientific">Chrysochromulina tobinii</name>
    <dbReference type="NCBI Taxonomy" id="1460289"/>
    <lineage>
        <taxon>Eukaryota</taxon>
        <taxon>Haptista</taxon>
        <taxon>Haptophyta</taxon>
        <taxon>Prymnesiophyceae</taxon>
        <taxon>Prymnesiales</taxon>
        <taxon>Chrysochromulinaceae</taxon>
        <taxon>Chrysochromulina</taxon>
    </lineage>
</organism>
<keyword evidence="1" id="KW-0347">Helicase</keyword>
<keyword evidence="1" id="KW-0233">DNA recombination</keyword>
<dbReference type="GO" id="GO:0005524">
    <property type="term" value="F:ATP binding"/>
    <property type="evidence" value="ECO:0007669"/>
    <property type="project" value="UniProtKB-KW"/>
</dbReference>
<keyword evidence="1" id="KW-0067">ATP-binding</keyword>